<evidence type="ECO:0000256" key="1">
    <source>
        <dbReference type="PROSITE-ProRule" id="PRU01379"/>
    </source>
</evidence>
<sequence>MNWDQLHLDFKAQNISGRYITLSDIEPILHALNTQNQLSIIGYSVQNKPIYQYKMGFGPTKILLWSQMHGNESTTTKGLIDFLQMLQSDIPLVQQWLQDFTFCCIPMLNPDGALAYTRVNANQIDLNRDFQNLSQPESQLLRTIFDDYKPHFCYNLHDQRTIFGVGITGKPATVSFLAPAYNPSCDYNSTRLRAVGVINAMNVTLQKIIPGQVGRFDDSFNNNCVGDCFQELGIPTILFEAGHFPNDYEREVTRKMIFIALISSFICISENDLVANNIDDYLNIPQNNVCFYDFVCKKVKINYDCIEKITNFASQYKEELIDNKLFFNSYIVRIDDLEGIFGHIEVDAQHQLYKDQFGNCPIIDNPATFTIGNKIEVKNGVLIEEL</sequence>
<keyword evidence="3" id="KW-0645">Protease</keyword>
<protein>
    <submittedName>
        <fullName evidence="3">Zinc carboxypeptidase</fullName>
    </submittedName>
</protein>
<dbReference type="CDD" id="cd06239">
    <property type="entry name" value="M14-like"/>
    <property type="match status" value="1"/>
</dbReference>
<dbReference type="GO" id="GO:0006508">
    <property type="term" value="P:proteolysis"/>
    <property type="evidence" value="ECO:0007669"/>
    <property type="project" value="InterPro"/>
</dbReference>
<evidence type="ECO:0000313" key="3">
    <source>
        <dbReference type="EMBL" id="TQM42169.1"/>
    </source>
</evidence>
<name>A0A543G7V0_9FLAO</name>
<dbReference type="GO" id="GO:0008270">
    <property type="term" value="F:zinc ion binding"/>
    <property type="evidence" value="ECO:0007669"/>
    <property type="project" value="InterPro"/>
</dbReference>
<feature type="domain" description="Peptidase M14" evidence="2">
    <location>
        <begin position="18"/>
        <end position="268"/>
    </location>
</feature>
<dbReference type="RefSeq" id="WP_089081613.1">
    <property type="nucleotide sequence ID" value="NZ_VFPJ01000001.1"/>
</dbReference>
<dbReference type="SUPFAM" id="SSF53187">
    <property type="entry name" value="Zn-dependent exopeptidases"/>
    <property type="match status" value="1"/>
</dbReference>
<comment type="similarity">
    <text evidence="1">Belongs to the peptidase M14 family.</text>
</comment>
<accession>A0A543G7V0</accession>
<dbReference type="AlphaFoldDB" id="A0A543G7V0"/>
<keyword evidence="3" id="KW-0121">Carboxypeptidase</keyword>
<dbReference type="PROSITE" id="PS52035">
    <property type="entry name" value="PEPTIDASE_M14"/>
    <property type="match status" value="1"/>
</dbReference>
<dbReference type="EMBL" id="VFPJ01000001">
    <property type="protein sequence ID" value="TQM42169.1"/>
    <property type="molecule type" value="Genomic_DNA"/>
</dbReference>
<evidence type="ECO:0000313" key="4">
    <source>
        <dbReference type="Proteomes" id="UP000320773"/>
    </source>
</evidence>
<dbReference type="Gene3D" id="3.40.630.10">
    <property type="entry name" value="Zn peptidases"/>
    <property type="match status" value="1"/>
</dbReference>
<organism evidence="3 4">
    <name type="scientific">Flavobacterium branchiophilum</name>
    <dbReference type="NCBI Taxonomy" id="55197"/>
    <lineage>
        <taxon>Bacteria</taxon>
        <taxon>Pseudomonadati</taxon>
        <taxon>Bacteroidota</taxon>
        <taxon>Flavobacteriia</taxon>
        <taxon>Flavobacteriales</taxon>
        <taxon>Flavobacteriaceae</taxon>
        <taxon>Flavobacterium</taxon>
    </lineage>
</organism>
<feature type="active site" description="Proton donor/acceptor" evidence="1">
    <location>
        <position position="240"/>
    </location>
</feature>
<dbReference type="InterPro" id="IPR000834">
    <property type="entry name" value="Peptidase_M14"/>
</dbReference>
<gene>
    <name evidence="3" type="ORF">BC670_3205</name>
</gene>
<dbReference type="Proteomes" id="UP000320773">
    <property type="component" value="Unassembled WGS sequence"/>
</dbReference>
<proteinExistence type="inferred from homology"/>
<comment type="caution">
    <text evidence="3">The sequence shown here is derived from an EMBL/GenBank/DDBJ whole genome shotgun (WGS) entry which is preliminary data.</text>
</comment>
<reference evidence="3 4" key="1">
    <citation type="submission" date="2019-06" db="EMBL/GenBank/DDBJ databases">
        <title>Genomic Encyclopedia of Archaeal and Bacterial Type Strains, Phase II (KMG-II): from individual species to whole genera.</title>
        <authorList>
            <person name="Goeker M."/>
        </authorList>
    </citation>
    <scope>NUCLEOTIDE SEQUENCE [LARGE SCALE GENOMIC DNA]</scope>
    <source>
        <strain evidence="3 4">DSM 24789</strain>
    </source>
</reference>
<keyword evidence="3" id="KW-0378">Hydrolase</keyword>
<evidence type="ECO:0000259" key="2">
    <source>
        <dbReference type="PROSITE" id="PS52035"/>
    </source>
</evidence>
<dbReference type="Pfam" id="PF00246">
    <property type="entry name" value="Peptidase_M14"/>
    <property type="match status" value="1"/>
</dbReference>
<dbReference type="GO" id="GO:0004181">
    <property type="term" value="F:metallocarboxypeptidase activity"/>
    <property type="evidence" value="ECO:0007669"/>
    <property type="project" value="InterPro"/>
</dbReference>